<name>A0AAW0GAH9_9APHY</name>
<keyword evidence="3" id="KW-1185">Reference proteome</keyword>
<gene>
    <name evidence="2" type="ORF">QCA50_007199</name>
</gene>
<reference evidence="2 3" key="1">
    <citation type="submission" date="2022-09" db="EMBL/GenBank/DDBJ databases">
        <authorList>
            <person name="Palmer J.M."/>
        </authorList>
    </citation>
    <scope>NUCLEOTIDE SEQUENCE [LARGE SCALE GENOMIC DNA]</scope>
    <source>
        <strain evidence="2 3">DSM 7382</strain>
    </source>
</reference>
<sequence>MPIDSSNKGPCSKVPCPMGCGKRIARGYDMDRHVDSHYPDRCRRLCLVQGCRATWTSNQIANLTSHYRTVHKFNARHTCKTCGNYWAVGQLAVYQLHTEAKACVAPLTLGEIERQRRPNDAWSQRAEEGSVVSAHQVATYSAATYVYNFGVPQDPSLADAYLNFQRALPFPRYTQKPFTGDYCTQFPSFDANYSTKLVPAKWNN</sequence>
<organism evidence="2 3">
    <name type="scientific">Cerrena zonata</name>
    <dbReference type="NCBI Taxonomy" id="2478898"/>
    <lineage>
        <taxon>Eukaryota</taxon>
        <taxon>Fungi</taxon>
        <taxon>Dikarya</taxon>
        <taxon>Basidiomycota</taxon>
        <taxon>Agaricomycotina</taxon>
        <taxon>Agaricomycetes</taxon>
        <taxon>Polyporales</taxon>
        <taxon>Cerrenaceae</taxon>
        <taxon>Cerrena</taxon>
    </lineage>
</organism>
<evidence type="ECO:0000313" key="2">
    <source>
        <dbReference type="EMBL" id="KAK7689407.1"/>
    </source>
</evidence>
<accession>A0AAW0GAH9</accession>
<dbReference type="Proteomes" id="UP001385951">
    <property type="component" value="Unassembled WGS sequence"/>
</dbReference>
<dbReference type="EMBL" id="JASBNA010000008">
    <property type="protein sequence ID" value="KAK7689407.1"/>
    <property type="molecule type" value="Genomic_DNA"/>
</dbReference>
<dbReference type="PROSITE" id="PS00028">
    <property type="entry name" value="ZINC_FINGER_C2H2_1"/>
    <property type="match status" value="1"/>
</dbReference>
<feature type="domain" description="C2H2-type" evidence="1">
    <location>
        <begin position="16"/>
        <end position="37"/>
    </location>
</feature>
<dbReference type="InterPro" id="IPR013087">
    <property type="entry name" value="Znf_C2H2_type"/>
</dbReference>
<evidence type="ECO:0000259" key="1">
    <source>
        <dbReference type="PROSITE" id="PS00028"/>
    </source>
</evidence>
<dbReference type="AlphaFoldDB" id="A0AAW0GAH9"/>
<comment type="caution">
    <text evidence="2">The sequence shown here is derived from an EMBL/GenBank/DDBJ whole genome shotgun (WGS) entry which is preliminary data.</text>
</comment>
<protein>
    <recommendedName>
        <fullName evidence="1">C2H2-type domain-containing protein</fullName>
    </recommendedName>
</protein>
<proteinExistence type="predicted"/>
<evidence type="ECO:0000313" key="3">
    <source>
        <dbReference type="Proteomes" id="UP001385951"/>
    </source>
</evidence>